<feature type="region of interest" description="Disordered" evidence="1">
    <location>
        <begin position="58"/>
        <end position="81"/>
    </location>
</feature>
<dbReference type="AlphaFoldDB" id="A0A9N9CVR9"/>
<gene>
    <name evidence="2" type="ORF">FCALED_LOCUS9202</name>
</gene>
<protein>
    <submittedName>
        <fullName evidence="2">5423_t:CDS:1</fullName>
    </submittedName>
</protein>
<feature type="compositionally biased region" description="Pro residues" evidence="1">
    <location>
        <begin position="63"/>
        <end position="73"/>
    </location>
</feature>
<sequence>MYQNPSEKFGIQPEQSSDIFCSGNVAYDDFSTRDNNLNNHPVPYTSVHNANEQEILEQNSPSNFPPHNNPPAHSPSMNNASSSQIQTVKILGYEIIIIPISSPLASLISLDVQHQLQQVNAYSDYSSYSVNPTQLNQEQDYSFATNGYDPTFQYPSHAPQSNASDQIYLPSSPQIQTVEISGYKIIIIPTSSPVTSSNYLDMNQQFQQGNTYVDYSRSVNPPQLNPQQHYFSSEGETSINENVINAHIHVSDNTQPQFQQLNYLGLSESLNNFNNFFG</sequence>
<proteinExistence type="predicted"/>
<dbReference type="EMBL" id="CAJVPQ010002958">
    <property type="protein sequence ID" value="CAG8613789.1"/>
    <property type="molecule type" value="Genomic_DNA"/>
</dbReference>
<evidence type="ECO:0000313" key="3">
    <source>
        <dbReference type="Proteomes" id="UP000789570"/>
    </source>
</evidence>
<comment type="caution">
    <text evidence="2">The sequence shown here is derived from an EMBL/GenBank/DDBJ whole genome shotgun (WGS) entry which is preliminary data.</text>
</comment>
<name>A0A9N9CVR9_9GLOM</name>
<evidence type="ECO:0000313" key="2">
    <source>
        <dbReference type="EMBL" id="CAG8613789.1"/>
    </source>
</evidence>
<organism evidence="2 3">
    <name type="scientific">Funneliformis caledonium</name>
    <dbReference type="NCBI Taxonomy" id="1117310"/>
    <lineage>
        <taxon>Eukaryota</taxon>
        <taxon>Fungi</taxon>
        <taxon>Fungi incertae sedis</taxon>
        <taxon>Mucoromycota</taxon>
        <taxon>Glomeromycotina</taxon>
        <taxon>Glomeromycetes</taxon>
        <taxon>Glomerales</taxon>
        <taxon>Glomeraceae</taxon>
        <taxon>Funneliformis</taxon>
    </lineage>
</organism>
<evidence type="ECO:0000256" key="1">
    <source>
        <dbReference type="SAM" id="MobiDB-lite"/>
    </source>
</evidence>
<accession>A0A9N9CVR9</accession>
<keyword evidence="3" id="KW-1185">Reference proteome</keyword>
<dbReference type="Proteomes" id="UP000789570">
    <property type="component" value="Unassembled WGS sequence"/>
</dbReference>
<reference evidence="2" key="1">
    <citation type="submission" date="2021-06" db="EMBL/GenBank/DDBJ databases">
        <authorList>
            <person name="Kallberg Y."/>
            <person name="Tangrot J."/>
            <person name="Rosling A."/>
        </authorList>
    </citation>
    <scope>NUCLEOTIDE SEQUENCE</scope>
    <source>
        <strain evidence="2">UK204</strain>
    </source>
</reference>